<keyword evidence="2" id="KW-1185">Reference proteome</keyword>
<dbReference type="EMBL" id="CAVLEF010000006">
    <property type="protein sequence ID" value="CAK1544805.1"/>
    <property type="molecule type" value="Genomic_DNA"/>
</dbReference>
<dbReference type="Proteomes" id="UP001497472">
    <property type="component" value="Unassembled WGS sequence"/>
</dbReference>
<protein>
    <submittedName>
        <fullName evidence="1">Uncharacterized protein</fullName>
    </submittedName>
</protein>
<evidence type="ECO:0000313" key="2">
    <source>
        <dbReference type="Proteomes" id="UP001497472"/>
    </source>
</evidence>
<accession>A0AAV1J6Q2</accession>
<organism evidence="1 2">
    <name type="scientific">Leptosia nina</name>
    <dbReference type="NCBI Taxonomy" id="320188"/>
    <lineage>
        <taxon>Eukaryota</taxon>
        <taxon>Metazoa</taxon>
        <taxon>Ecdysozoa</taxon>
        <taxon>Arthropoda</taxon>
        <taxon>Hexapoda</taxon>
        <taxon>Insecta</taxon>
        <taxon>Pterygota</taxon>
        <taxon>Neoptera</taxon>
        <taxon>Endopterygota</taxon>
        <taxon>Lepidoptera</taxon>
        <taxon>Glossata</taxon>
        <taxon>Ditrysia</taxon>
        <taxon>Papilionoidea</taxon>
        <taxon>Pieridae</taxon>
        <taxon>Pierinae</taxon>
        <taxon>Leptosia</taxon>
    </lineage>
</organism>
<name>A0AAV1J6Q2_9NEOP</name>
<dbReference type="AlphaFoldDB" id="A0AAV1J6Q2"/>
<reference evidence="1 2" key="1">
    <citation type="submission" date="2023-11" db="EMBL/GenBank/DDBJ databases">
        <authorList>
            <person name="Okamura Y."/>
        </authorList>
    </citation>
    <scope>NUCLEOTIDE SEQUENCE [LARGE SCALE GENOMIC DNA]</scope>
</reference>
<proteinExistence type="predicted"/>
<evidence type="ECO:0000313" key="1">
    <source>
        <dbReference type="EMBL" id="CAK1544805.1"/>
    </source>
</evidence>
<comment type="caution">
    <text evidence="1">The sequence shown here is derived from an EMBL/GenBank/DDBJ whole genome shotgun (WGS) entry which is preliminary data.</text>
</comment>
<sequence>MAMCRFDEVMNIYKFITAFSFIPNSMADVKVFGEVSFDIRILNIDRPSDASGGKLEVVIRSNGNNDTVDESDSKDTETVVRANDLRVTAPAIVECQYQYPEKEQVNAILSDMMNQLTKLFVKAHDVLKGGLPRRSPTRFRVVDKLDSSFFEKAFKQMASEFRYLLNNTIPVANHTGDPCQKQEQLKKMWQSLLNLSQEVLSRASMSCLQEFLRTRNRADDSQTKSKLDQLATRELNKMRSNLLDKLCDDFQMCYNDLL</sequence>
<gene>
    <name evidence="1" type="ORF">LNINA_LOCUS4516</name>
</gene>